<accession>A0ABX1T371</accession>
<gene>
    <name evidence="2" type="ORF">E4Q08_01805</name>
</gene>
<dbReference type="Proteomes" id="UP000886469">
    <property type="component" value="Unassembled WGS sequence"/>
</dbReference>
<reference evidence="2" key="1">
    <citation type="submission" date="2019-03" db="EMBL/GenBank/DDBJ databases">
        <title>Metabolic reconstructions from genomes of highly enriched 'Candidatus Accumulibacter' and 'Candidatus Competibacter' bioreactor populations.</title>
        <authorList>
            <person name="Annavajhala M.K."/>
            <person name="Welles L."/>
            <person name="Abbas B."/>
            <person name="Sorokin D."/>
            <person name="Park H."/>
            <person name="Van Loosdrecht M."/>
            <person name="Chandran K."/>
        </authorList>
    </citation>
    <scope>NUCLEOTIDE SEQUENCE</scope>
    <source>
        <strain evidence="2">SBR_L</strain>
    </source>
</reference>
<name>A0ABX1T371_9PROT</name>
<dbReference type="EMBL" id="SPMX01000005">
    <property type="protein sequence ID" value="NMQ04088.1"/>
    <property type="molecule type" value="Genomic_DNA"/>
</dbReference>
<sequence>MVKHACAVQSHAMQRFETIPGLTHSDSEPQERHSRQAILSSSFRSGLRVDDVPGQGRKHMLRKIHTFDSDECEAAIERLRLERVQPEVVAISRCLGLGAII</sequence>
<organism evidence="2 3">
    <name type="scientific">Candidatus Accumulibacter contiguus</name>
    <dbReference type="NCBI Taxonomy" id="2954381"/>
    <lineage>
        <taxon>Bacteria</taxon>
        <taxon>Pseudomonadati</taxon>
        <taxon>Pseudomonadota</taxon>
        <taxon>Betaproteobacteria</taxon>
        <taxon>Candidatus Accumulibacter</taxon>
    </lineage>
</organism>
<dbReference type="RefSeq" id="WP_169069130.1">
    <property type="nucleotide sequence ID" value="NZ_JAZKUC010000001.1"/>
</dbReference>
<protein>
    <submittedName>
        <fullName evidence="2">Uncharacterized protein</fullName>
    </submittedName>
</protein>
<proteinExistence type="predicted"/>
<evidence type="ECO:0000313" key="3">
    <source>
        <dbReference type="Proteomes" id="UP000886469"/>
    </source>
</evidence>
<feature type="compositionally biased region" description="Basic and acidic residues" evidence="1">
    <location>
        <begin position="25"/>
        <end position="34"/>
    </location>
</feature>
<feature type="region of interest" description="Disordered" evidence="1">
    <location>
        <begin position="18"/>
        <end position="37"/>
    </location>
</feature>
<keyword evidence="3" id="KW-1185">Reference proteome</keyword>
<comment type="caution">
    <text evidence="2">The sequence shown here is derived from an EMBL/GenBank/DDBJ whole genome shotgun (WGS) entry which is preliminary data.</text>
</comment>
<evidence type="ECO:0000313" key="2">
    <source>
        <dbReference type="EMBL" id="NMQ04088.1"/>
    </source>
</evidence>
<evidence type="ECO:0000256" key="1">
    <source>
        <dbReference type="SAM" id="MobiDB-lite"/>
    </source>
</evidence>